<keyword evidence="4" id="KW-1185">Reference proteome</keyword>
<dbReference type="InParanoid" id="A0A167P8W9"/>
<feature type="transmembrane region" description="Helical" evidence="2">
    <location>
        <begin position="12"/>
        <end position="32"/>
    </location>
</feature>
<evidence type="ECO:0000256" key="2">
    <source>
        <dbReference type="SAM" id="Phobius"/>
    </source>
</evidence>
<name>A0A167P8W9_PHYB8</name>
<feature type="transmembrane region" description="Helical" evidence="2">
    <location>
        <begin position="83"/>
        <end position="108"/>
    </location>
</feature>
<keyword evidence="2" id="KW-0472">Membrane</keyword>
<dbReference type="OrthoDB" id="2244769at2759"/>
<dbReference type="GeneID" id="29004055"/>
<dbReference type="VEuPathDB" id="FungiDB:PHYBLDRAFT_76396"/>
<dbReference type="EMBL" id="KV440974">
    <property type="protein sequence ID" value="OAD77488.1"/>
    <property type="molecule type" value="Genomic_DNA"/>
</dbReference>
<keyword evidence="2" id="KW-0812">Transmembrane</keyword>
<feature type="transmembrane region" description="Helical" evidence="2">
    <location>
        <begin position="174"/>
        <end position="200"/>
    </location>
</feature>
<dbReference type="Proteomes" id="UP000077315">
    <property type="component" value="Unassembled WGS sequence"/>
</dbReference>
<evidence type="ECO:0000313" key="3">
    <source>
        <dbReference type="EMBL" id="OAD77488.1"/>
    </source>
</evidence>
<feature type="compositionally biased region" description="Polar residues" evidence="1">
    <location>
        <begin position="242"/>
        <end position="252"/>
    </location>
</feature>
<keyword evidence="2" id="KW-1133">Transmembrane helix</keyword>
<evidence type="ECO:0000256" key="1">
    <source>
        <dbReference type="SAM" id="MobiDB-lite"/>
    </source>
</evidence>
<sequence>MPKRCCCIIPLRGGTVLISLAVAIVSGLLLALTFTHKNPMVMHLSGIHTVLPWVYTIVLAVSAAVGLYGLLSSTLGNLYLMRFYKFLFWLLTILVTIWQTGSFVLALINRSKTLAACNEINPSSNSTKPASGNQTSLGEDTSFSFAGYNTTFLGMQTGNTYGLANCDQAVQAGVILLAILLFLGAIFMFYFASVVGSYATKLRERSLGHRLRDAEWDDNIDDLASSYRADARDAPKYPLKNMSKSSGGSFSNGLKKLGFGKK</sequence>
<dbReference type="STRING" id="763407.A0A167P8W9"/>
<proteinExistence type="predicted"/>
<dbReference type="RefSeq" id="XP_018295528.1">
    <property type="nucleotide sequence ID" value="XM_018443149.1"/>
</dbReference>
<gene>
    <name evidence="3" type="ORF">PHYBLDRAFT_76396</name>
</gene>
<evidence type="ECO:0000313" key="4">
    <source>
        <dbReference type="Proteomes" id="UP000077315"/>
    </source>
</evidence>
<reference evidence="4" key="1">
    <citation type="submission" date="2015-06" db="EMBL/GenBank/DDBJ databases">
        <title>Expansion of signal transduction pathways in fungi by whole-genome duplication.</title>
        <authorList>
            <consortium name="DOE Joint Genome Institute"/>
            <person name="Corrochano L.M."/>
            <person name="Kuo A."/>
            <person name="Marcet-Houben M."/>
            <person name="Polaino S."/>
            <person name="Salamov A."/>
            <person name="Villalobos J.M."/>
            <person name="Alvarez M.I."/>
            <person name="Avalos J."/>
            <person name="Benito E.P."/>
            <person name="Benoit I."/>
            <person name="Burger G."/>
            <person name="Camino L.P."/>
            <person name="Canovas D."/>
            <person name="Cerda-Olmedo E."/>
            <person name="Cheng J.-F."/>
            <person name="Dominguez A."/>
            <person name="Elias M."/>
            <person name="Eslava A.P."/>
            <person name="Glaser F."/>
            <person name="Grimwood J."/>
            <person name="Gutierrez G."/>
            <person name="Heitman J."/>
            <person name="Henrissat B."/>
            <person name="Iturriaga E.A."/>
            <person name="Lang B.F."/>
            <person name="Lavin J.L."/>
            <person name="Lee S."/>
            <person name="Li W."/>
            <person name="Lindquist E."/>
            <person name="Lopez-Garcia S."/>
            <person name="Luque E.M."/>
            <person name="Marcos A.T."/>
            <person name="Martin J."/>
            <person name="McCluskey K."/>
            <person name="Medina H.R."/>
            <person name="Miralles-Duran A."/>
            <person name="Miyazaki A."/>
            <person name="Munoz-Torres E."/>
            <person name="Oguiza J.A."/>
            <person name="Ohm R."/>
            <person name="Olmedo M."/>
            <person name="Orejas M."/>
            <person name="Ortiz-Castellanos L."/>
            <person name="Pisabarro A.G."/>
            <person name="Rodriguez-Romero J."/>
            <person name="Ruiz-Herrera J."/>
            <person name="Ruiz-Vazquez R."/>
            <person name="Sanz C."/>
            <person name="Schackwitz W."/>
            <person name="Schmutz J."/>
            <person name="Shahriari M."/>
            <person name="Shelest E."/>
            <person name="Silva-Franco F."/>
            <person name="Soanes D."/>
            <person name="Syed K."/>
            <person name="Tagua V.G."/>
            <person name="Talbot N.J."/>
            <person name="Thon M."/>
            <person name="De vries R.P."/>
            <person name="Wiebenga A."/>
            <person name="Yadav J.S."/>
            <person name="Braun E.L."/>
            <person name="Baker S."/>
            <person name="Garre V."/>
            <person name="Horwitz B."/>
            <person name="Torres-Martinez S."/>
            <person name="Idnurm A."/>
            <person name="Herrera-Estrella A."/>
            <person name="Gabaldon T."/>
            <person name="Grigoriev I.V."/>
        </authorList>
    </citation>
    <scope>NUCLEOTIDE SEQUENCE [LARGE SCALE GENOMIC DNA]</scope>
    <source>
        <strain evidence="4">NRRL 1555(-)</strain>
    </source>
</reference>
<accession>A0A167P8W9</accession>
<feature type="transmembrane region" description="Helical" evidence="2">
    <location>
        <begin position="52"/>
        <end position="71"/>
    </location>
</feature>
<feature type="region of interest" description="Disordered" evidence="1">
    <location>
        <begin position="236"/>
        <end position="262"/>
    </location>
</feature>
<protein>
    <submittedName>
        <fullName evidence="3">Uncharacterized protein</fullName>
    </submittedName>
</protein>
<organism evidence="3 4">
    <name type="scientific">Phycomyces blakesleeanus (strain ATCC 8743b / DSM 1359 / FGSC 10004 / NBRC 33097 / NRRL 1555)</name>
    <dbReference type="NCBI Taxonomy" id="763407"/>
    <lineage>
        <taxon>Eukaryota</taxon>
        <taxon>Fungi</taxon>
        <taxon>Fungi incertae sedis</taxon>
        <taxon>Mucoromycota</taxon>
        <taxon>Mucoromycotina</taxon>
        <taxon>Mucoromycetes</taxon>
        <taxon>Mucorales</taxon>
        <taxon>Phycomycetaceae</taxon>
        <taxon>Phycomyces</taxon>
    </lineage>
</organism>
<dbReference type="AlphaFoldDB" id="A0A167P8W9"/>